<dbReference type="SMART" id="SM00326">
    <property type="entry name" value="SH3"/>
    <property type="match status" value="1"/>
</dbReference>
<evidence type="ECO:0000313" key="7">
    <source>
        <dbReference type="Proteomes" id="UP000007875"/>
    </source>
</evidence>
<dbReference type="PROSITE" id="PS50002">
    <property type="entry name" value="SH3"/>
    <property type="match status" value="1"/>
</dbReference>
<dbReference type="Ensembl" id="ENSCSAVT00000007897.1">
    <property type="protein sequence ID" value="ENSCSAVP00000007794.1"/>
    <property type="gene ID" value="ENSCSAVG00000004657.1"/>
</dbReference>
<dbReference type="SUPFAM" id="SSF50044">
    <property type="entry name" value="SH3-domain"/>
    <property type="match status" value="1"/>
</dbReference>
<dbReference type="GO" id="GO:0005543">
    <property type="term" value="F:phospholipid binding"/>
    <property type="evidence" value="ECO:0007669"/>
    <property type="project" value="TreeGrafter"/>
</dbReference>
<dbReference type="FunCoup" id="H2YR34">
    <property type="interactions" value="20"/>
</dbReference>
<accession>H2YR34</accession>
<dbReference type="GO" id="GO:0030100">
    <property type="term" value="P:regulation of endocytosis"/>
    <property type="evidence" value="ECO:0007669"/>
    <property type="project" value="TreeGrafter"/>
</dbReference>
<evidence type="ECO:0000256" key="4">
    <source>
        <dbReference type="SAM" id="MobiDB-lite"/>
    </source>
</evidence>
<reference evidence="6" key="2">
    <citation type="submission" date="2025-08" db="UniProtKB">
        <authorList>
            <consortium name="Ensembl"/>
        </authorList>
    </citation>
    <scope>IDENTIFICATION</scope>
</reference>
<evidence type="ECO:0000256" key="1">
    <source>
        <dbReference type="ARBA" id="ARBA00022443"/>
    </source>
</evidence>
<protein>
    <recommendedName>
        <fullName evidence="5">SH3 domain-containing protein</fullName>
    </recommendedName>
</protein>
<dbReference type="GO" id="GO:0005886">
    <property type="term" value="C:plasma membrane"/>
    <property type="evidence" value="ECO:0007669"/>
    <property type="project" value="TreeGrafter"/>
</dbReference>
<feature type="compositionally biased region" description="Polar residues" evidence="4">
    <location>
        <begin position="114"/>
        <end position="168"/>
    </location>
</feature>
<feature type="region of interest" description="Disordered" evidence="4">
    <location>
        <begin position="90"/>
        <end position="168"/>
    </location>
</feature>
<dbReference type="InterPro" id="IPR027267">
    <property type="entry name" value="AH/BAR_dom_sf"/>
</dbReference>
<dbReference type="AlphaFoldDB" id="H2YR34"/>
<reference evidence="7" key="1">
    <citation type="submission" date="2003-08" db="EMBL/GenBank/DDBJ databases">
        <authorList>
            <person name="Birren B."/>
            <person name="Nusbaum C."/>
            <person name="Abebe A."/>
            <person name="Abouelleil A."/>
            <person name="Adekoya E."/>
            <person name="Ait-zahra M."/>
            <person name="Allen N."/>
            <person name="Allen T."/>
            <person name="An P."/>
            <person name="Anderson M."/>
            <person name="Anderson S."/>
            <person name="Arachchi H."/>
            <person name="Armbruster J."/>
            <person name="Bachantsang P."/>
            <person name="Baldwin J."/>
            <person name="Barry A."/>
            <person name="Bayul T."/>
            <person name="Blitshsteyn B."/>
            <person name="Bloom T."/>
            <person name="Blye J."/>
            <person name="Boguslavskiy L."/>
            <person name="Borowsky M."/>
            <person name="Boukhgalter B."/>
            <person name="Brunache A."/>
            <person name="Butler J."/>
            <person name="Calixte N."/>
            <person name="Calvo S."/>
            <person name="Camarata J."/>
            <person name="Campo K."/>
            <person name="Chang J."/>
            <person name="Cheshatsang Y."/>
            <person name="Citroen M."/>
            <person name="Collymore A."/>
            <person name="Considine T."/>
            <person name="Cook A."/>
            <person name="Cooke P."/>
            <person name="Corum B."/>
            <person name="Cuomo C."/>
            <person name="David R."/>
            <person name="Dawoe T."/>
            <person name="Degray S."/>
            <person name="Dodge S."/>
            <person name="Dooley K."/>
            <person name="Dorje P."/>
            <person name="Dorjee K."/>
            <person name="Dorris L."/>
            <person name="Duffey N."/>
            <person name="Dupes A."/>
            <person name="Elkins T."/>
            <person name="Engels R."/>
            <person name="Erickson J."/>
            <person name="Farina A."/>
            <person name="Faro S."/>
            <person name="Ferreira P."/>
            <person name="Fischer H."/>
            <person name="Fitzgerald M."/>
            <person name="Foley K."/>
            <person name="Gage D."/>
            <person name="Galagan J."/>
            <person name="Gearin G."/>
            <person name="Gnerre S."/>
            <person name="Gnirke A."/>
            <person name="Goyette A."/>
            <person name="Graham J."/>
            <person name="Grandbois E."/>
            <person name="Gyaltsen K."/>
            <person name="Hafez N."/>
            <person name="Hagopian D."/>
            <person name="Hagos B."/>
            <person name="Hall J."/>
            <person name="Hatcher B."/>
            <person name="Heller A."/>
            <person name="Higgins H."/>
            <person name="Honan T."/>
            <person name="Horn A."/>
            <person name="Houde N."/>
            <person name="Hughes L."/>
            <person name="Hulme W."/>
            <person name="Husby E."/>
            <person name="Iliev I."/>
            <person name="Jaffe D."/>
            <person name="Jones C."/>
            <person name="Kamal M."/>
            <person name="Kamat A."/>
            <person name="Kamvysselis M."/>
            <person name="Karlsson E."/>
            <person name="Kells C."/>
            <person name="Kieu A."/>
            <person name="Kisner P."/>
            <person name="Kodira C."/>
            <person name="Kulbokas E."/>
            <person name="Labutti K."/>
            <person name="Lama D."/>
            <person name="Landers T."/>
            <person name="Leger J."/>
            <person name="Levine S."/>
            <person name="Lewis D."/>
            <person name="Lewis T."/>
            <person name="Lindblad-toh K."/>
            <person name="Liu X."/>
            <person name="Lokyitsang T."/>
            <person name="Lokyitsang Y."/>
            <person name="Lucien O."/>
            <person name="Lui A."/>
            <person name="Ma L.J."/>
            <person name="Mabbitt R."/>
            <person name="Macdonald J."/>
            <person name="Maclean C."/>
            <person name="Major J."/>
            <person name="Manning J."/>
            <person name="Marabella R."/>
            <person name="Maru K."/>
            <person name="Matthews C."/>
            <person name="Mauceli E."/>
            <person name="Mccarthy M."/>
            <person name="Mcdonough S."/>
            <person name="Mcghee T."/>
            <person name="Meldrim J."/>
            <person name="Meneus L."/>
            <person name="Mesirov J."/>
            <person name="Mihalev A."/>
            <person name="Mihova T."/>
            <person name="Mikkelsen T."/>
            <person name="Mlenga V."/>
            <person name="Moru K."/>
            <person name="Mozes J."/>
            <person name="Mulrain L."/>
            <person name="Munson G."/>
            <person name="Naylor J."/>
            <person name="Newes C."/>
            <person name="Nguyen C."/>
            <person name="Nguyen N."/>
            <person name="Nguyen T."/>
            <person name="Nicol R."/>
            <person name="Nielsen C."/>
            <person name="Nizzari M."/>
            <person name="Norbu C."/>
            <person name="Norbu N."/>
            <person name="O'donnell P."/>
            <person name="Okoawo O."/>
            <person name="O'leary S."/>
            <person name="Omotosho B."/>
            <person name="O'neill K."/>
            <person name="Osman S."/>
            <person name="Parker S."/>
            <person name="Perrin D."/>
            <person name="Phunkhang P."/>
            <person name="Piqani B."/>
            <person name="Purcell S."/>
            <person name="Rachupka T."/>
            <person name="Ramasamy U."/>
            <person name="Rameau R."/>
            <person name="Ray V."/>
            <person name="Raymond C."/>
            <person name="Retta R."/>
            <person name="Richardson S."/>
            <person name="Rise C."/>
            <person name="Rodriguez J."/>
            <person name="Rogers J."/>
            <person name="Rogov P."/>
            <person name="Rutman M."/>
            <person name="Schupbach R."/>
            <person name="Seaman C."/>
            <person name="Settipalli S."/>
            <person name="Sharpe T."/>
            <person name="Sheridan J."/>
            <person name="Sherpa N."/>
            <person name="Shi J."/>
            <person name="Smirnov S."/>
            <person name="Smith C."/>
            <person name="Sougnez C."/>
            <person name="Spencer B."/>
            <person name="Stalker J."/>
            <person name="Stange-thomann N."/>
            <person name="Stavropoulos S."/>
            <person name="Stetson K."/>
            <person name="Stone C."/>
            <person name="Stone S."/>
            <person name="Stubbs M."/>
            <person name="Talamas J."/>
            <person name="Tchuinga P."/>
            <person name="Tenzing P."/>
            <person name="Tesfaye S."/>
            <person name="Theodore J."/>
            <person name="Thoulutsang Y."/>
            <person name="Topham K."/>
            <person name="Towey S."/>
            <person name="Tsamla T."/>
            <person name="Tsomo N."/>
            <person name="Vallee D."/>
            <person name="Vassiliev H."/>
            <person name="Venkataraman V."/>
            <person name="Vinson J."/>
            <person name="Vo A."/>
            <person name="Wade C."/>
            <person name="Wang S."/>
            <person name="Wangchuk T."/>
            <person name="Wangdi T."/>
            <person name="Whittaker C."/>
            <person name="Wilkinson J."/>
            <person name="Wu Y."/>
            <person name="Wyman D."/>
            <person name="Yadav S."/>
            <person name="Yang S."/>
            <person name="Yang X."/>
            <person name="Yeager S."/>
            <person name="Yee E."/>
            <person name="Young G."/>
            <person name="Zainoun J."/>
            <person name="Zembeck L."/>
            <person name="Zimmer A."/>
            <person name="Zody M."/>
            <person name="Lander E."/>
        </authorList>
    </citation>
    <scope>NUCLEOTIDE SEQUENCE [LARGE SCALE GENOMIC DNA]</scope>
</reference>
<dbReference type="Gene3D" id="1.20.1270.60">
    <property type="entry name" value="Arfaptin homology (AH) domain/BAR domain"/>
    <property type="match status" value="1"/>
</dbReference>
<dbReference type="STRING" id="51511.ENSCSAVP00000007794"/>
<reference evidence="6" key="3">
    <citation type="submission" date="2025-09" db="UniProtKB">
        <authorList>
            <consortium name="Ensembl"/>
        </authorList>
    </citation>
    <scope>IDENTIFICATION</scope>
</reference>
<feature type="compositionally biased region" description="Basic residues" evidence="4">
    <location>
        <begin position="93"/>
        <end position="103"/>
    </location>
</feature>
<dbReference type="FunFam" id="2.30.30.40:FF:000014">
    <property type="entry name" value="Kinase C and casein kinase substrate in neurons protein"/>
    <property type="match status" value="1"/>
</dbReference>
<dbReference type="PANTHER" id="PTHR23065:SF11">
    <property type="entry name" value="SYNDAPIN, ISOFORM C"/>
    <property type="match status" value="1"/>
</dbReference>
<dbReference type="Gene3D" id="2.30.30.40">
    <property type="entry name" value="SH3 Domains"/>
    <property type="match status" value="1"/>
</dbReference>
<dbReference type="PRINTS" id="PR00452">
    <property type="entry name" value="SH3DOMAIN"/>
</dbReference>
<dbReference type="InterPro" id="IPR001452">
    <property type="entry name" value="SH3_domain"/>
</dbReference>
<dbReference type="HOGENOM" id="CLU_030752_1_0_1"/>
<feature type="domain" description="SH3" evidence="5">
    <location>
        <begin position="167"/>
        <end position="226"/>
    </location>
</feature>
<sequence>MEDMEKVFVKCQEFEERRLDKFKEIFHSVHGHIDLSKNPEYTAIYVDLKSNIDAANAQADLQWWRSNHGPDMPMNWPEVEDYDPEKIHMQKSMSRKQGSKASKHVAGMDAPTGAQFTSTYASSNPPSAPTSGNGSANRPNSWSDDEQNNPFQDSSSEGNPFGSVENNTGVPVRAIYNYDGQEDDELTFAVGETLYKLEDEDEQGWCKGRLSSGKTGLYPANYVEAV</sequence>
<evidence type="ECO:0000313" key="6">
    <source>
        <dbReference type="Ensembl" id="ENSCSAVP00000007794.1"/>
    </source>
</evidence>
<dbReference type="InParanoid" id="H2YR34"/>
<dbReference type="Pfam" id="PF14604">
    <property type="entry name" value="SH3_9"/>
    <property type="match status" value="1"/>
</dbReference>
<dbReference type="GO" id="GO:0005768">
    <property type="term" value="C:endosome"/>
    <property type="evidence" value="ECO:0007669"/>
    <property type="project" value="TreeGrafter"/>
</dbReference>
<organism evidence="6 7">
    <name type="scientific">Ciona savignyi</name>
    <name type="common">Pacific transparent sea squirt</name>
    <dbReference type="NCBI Taxonomy" id="51511"/>
    <lineage>
        <taxon>Eukaryota</taxon>
        <taxon>Metazoa</taxon>
        <taxon>Chordata</taxon>
        <taxon>Tunicata</taxon>
        <taxon>Ascidiacea</taxon>
        <taxon>Phlebobranchia</taxon>
        <taxon>Cionidae</taxon>
        <taxon>Ciona</taxon>
    </lineage>
</organism>
<keyword evidence="1 3" id="KW-0728">SH3 domain</keyword>
<keyword evidence="2" id="KW-0175">Coiled coil</keyword>
<dbReference type="Proteomes" id="UP000007875">
    <property type="component" value="Unassembled WGS sequence"/>
</dbReference>
<dbReference type="eggNOG" id="KOG2856">
    <property type="taxonomic scope" value="Eukaryota"/>
</dbReference>
<dbReference type="InterPro" id="IPR036028">
    <property type="entry name" value="SH3-like_dom_sf"/>
</dbReference>
<name>H2YR34_CIOSA</name>
<dbReference type="GO" id="GO:0097320">
    <property type="term" value="P:plasma membrane tubulation"/>
    <property type="evidence" value="ECO:0007669"/>
    <property type="project" value="TreeGrafter"/>
</dbReference>
<dbReference type="GO" id="GO:0007010">
    <property type="term" value="P:cytoskeleton organization"/>
    <property type="evidence" value="ECO:0007669"/>
    <property type="project" value="TreeGrafter"/>
</dbReference>
<keyword evidence="7" id="KW-1185">Reference proteome</keyword>
<dbReference type="OMA" id="RVSKCRD"/>
<evidence type="ECO:0000256" key="3">
    <source>
        <dbReference type="PROSITE-ProRule" id="PRU00192"/>
    </source>
</evidence>
<dbReference type="PANTHER" id="PTHR23065">
    <property type="entry name" value="PROLINE-SERINE-THREONINE PHOSPHATASE INTERACTING PROTEIN 1"/>
    <property type="match status" value="1"/>
</dbReference>
<dbReference type="SUPFAM" id="SSF103657">
    <property type="entry name" value="BAR/IMD domain-like"/>
    <property type="match status" value="1"/>
</dbReference>
<dbReference type="GeneTree" id="ENSGT00950000182973"/>
<evidence type="ECO:0000256" key="2">
    <source>
        <dbReference type="ARBA" id="ARBA00023054"/>
    </source>
</evidence>
<proteinExistence type="predicted"/>
<evidence type="ECO:0000259" key="5">
    <source>
        <dbReference type="PROSITE" id="PS50002"/>
    </source>
</evidence>